<evidence type="ECO:0000259" key="2">
    <source>
        <dbReference type="PROSITE" id="PS50075"/>
    </source>
</evidence>
<feature type="domain" description="Carrier" evidence="2">
    <location>
        <begin position="31"/>
        <end position="106"/>
    </location>
</feature>
<dbReference type="GO" id="GO:0044550">
    <property type="term" value="P:secondary metabolite biosynthetic process"/>
    <property type="evidence" value="ECO:0007669"/>
    <property type="project" value="TreeGrafter"/>
</dbReference>
<evidence type="ECO:0000313" key="3">
    <source>
        <dbReference type="EMBL" id="SDI37591.1"/>
    </source>
</evidence>
<protein>
    <submittedName>
        <fullName evidence="3">Thioesterase domain-containing protein</fullName>
    </submittedName>
</protein>
<dbReference type="InterPro" id="IPR009081">
    <property type="entry name" value="PP-bd_ACP"/>
</dbReference>
<dbReference type="SUPFAM" id="SSF47336">
    <property type="entry name" value="ACP-like"/>
    <property type="match status" value="1"/>
</dbReference>
<dbReference type="Proteomes" id="UP000183263">
    <property type="component" value="Unassembled WGS sequence"/>
</dbReference>
<dbReference type="InterPro" id="IPR029058">
    <property type="entry name" value="AB_hydrolase_fold"/>
</dbReference>
<dbReference type="Pfam" id="PF00550">
    <property type="entry name" value="PP-binding"/>
    <property type="match status" value="1"/>
</dbReference>
<keyword evidence="4" id="KW-1185">Reference proteome</keyword>
<reference evidence="3 4" key="1">
    <citation type="submission" date="2016-10" db="EMBL/GenBank/DDBJ databases">
        <authorList>
            <person name="de Groot N.N."/>
        </authorList>
    </citation>
    <scope>NUCLEOTIDE SEQUENCE [LARGE SCALE GENOMIC DNA]</scope>
    <source>
        <strain evidence="3 4">DSM 44892</strain>
    </source>
</reference>
<dbReference type="GO" id="GO:0005737">
    <property type="term" value="C:cytoplasm"/>
    <property type="evidence" value="ECO:0007669"/>
    <property type="project" value="TreeGrafter"/>
</dbReference>
<name>A0A1G8K2D3_9NOCA</name>
<dbReference type="SUPFAM" id="SSF53474">
    <property type="entry name" value="alpha/beta-Hydrolases"/>
    <property type="match status" value="1"/>
</dbReference>
<proteinExistence type="predicted"/>
<dbReference type="GO" id="GO:0043041">
    <property type="term" value="P:amino acid activation for nonribosomal peptide biosynthetic process"/>
    <property type="evidence" value="ECO:0007669"/>
    <property type="project" value="TreeGrafter"/>
</dbReference>
<organism evidence="3 4">
    <name type="scientific">Rhodococcus triatomae</name>
    <dbReference type="NCBI Taxonomy" id="300028"/>
    <lineage>
        <taxon>Bacteria</taxon>
        <taxon>Bacillati</taxon>
        <taxon>Actinomycetota</taxon>
        <taxon>Actinomycetes</taxon>
        <taxon>Mycobacteriales</taxon>
        <taxon>Nocardiaceae</taxon>
        <taxon>Rhodococcus</taxon>
    </lineage>
</organism>
<dbReference type="RefSeq" id="WP_254777834.1">
    <property type="nucleotide sequence ID" value="NZ_FNDN01000007.1"/>
</dbReference>
<dbReference type="Pfam" id="PF00975">
    <property type="entry name" value="Thioesterase"/>
    <property type="match status" value="1"/>
</dbReference>
<dbReference type="PANTHER" id="PTHR45527">
    <property type="entry name" value="NONRIBOSOMAL PEPTIDE SYNTHETASE"/>
    <property type="match status" value="1"/>
</dbReference>
<dbReference type="EMBL" id="FNDN01000007">
    <property type="protein sequence ID" value="SDI37591.1"/>
    <property type="molecule type" value="Genomic_DNA"/>
</dbReference>
<dbReference type="Gene3D" id="3.40.50.1820">
    <property type="entry name" value="alpha/beta hydrolase"/>
    <property type="match status" value="1"/>
</dbReference>
<accession>A0A1G8K2D3</accession>
<gene>
    <name evidence="3" type="ORF">SAMN05444695_1071</name>
</gene>
<dbReference type="InterPro" id="IPR001031">
    <property type="entry name" value="Thioesterase"/>
</dbReference>
<feature type="region of interest" description="Disordered" evidence="1">
    <location>
        <begin position="378"/>
        <end position="406"/>
    </location>
</feature>
<dbReference type="PROSITE" id="PS50075">
    <property type="entry name" value="CARRIER"/>
    <property type="match status" value="1"/>
</dbReference>
<feature type="non-terminal residue" evidence="3">
    <location>
        <position position="1"/>
    </location>
</feature>
<sequence>LDGFPVNASGKLDRKALPEPEIGSSTTEYIAPRTAAEYAVATAFAEVIGVERVGILDNFFDLGGNSLLATRVVNVVGATLGTAFPLQWMFTDPTPQSLGQRVQQSMTDGALDNGAALEVLLPIRPRGEEAPLFCVHPFLGLAWSYAGLGHELRSSRPLYGLQSPVLTGEAAPASIAEYAARYIREIRAIQPHGPYHLAGWSLGGVIAHEMAVQFQEVGEDVAILGILDSYVDVDESRYGAPTVSAADMLAGFGVDLSSVDEVDPDVAATVAGAEARGESEAFDPVQAARLLARLGGPLAGLTADQLSRIHAAATSTTGLLLDHRPGIFEGDVVFFEAATDGEEHPDPEATWSGYVGGDLAVHRVAATHWTMTAPEPLAAIAPNLDPEPPSREPGPDDSSFRVSSLG</sequence>
<dbReference type="AlphaFoldDB" id="A0A1G8K2D3"/>
<dbReference type="GO" id="GO:0031177">
    <property type="term" value="F:phosphopantetheine binding"/>
    <property type="evidence" value="ECO:0007669"/>
    <property type="project" value="TreeGrafter"/>
</dbReference>
<dbReference type="InterPro" id="IPR036736">
    <property type="entry name" value="ACP-like_sf"/>
</dbReference>
<dbReference type="PANTHER" id="PTHR45527:SF1">
    <property type="entry name" value="FATTY ACID SYNTHASE"/>
    <property type="match status" value="1"/>
</dbReference>
<evidence type="ECO:0000313" key="4">
    <source>
        <dbReference type="Proteomes" id="UP000183263"/>
    </source>
</evidence>
<evidence type="ECO:0000256" key="1">
    <source>
        <dbReference type="SAM" id="MobiDB-lite"/>
    </source>
</evidence>